<name>A0A5J5C497_9ASTE</name>
<gene>
    <name evidence="1" type="ORF">F0562_000416</name>
</gene>
<proteinExistence type="predicted"/>
<dbReference type="EMBL" id="CM018031">
    <property type="protein sequence ID" value="KAA8548732.1"/>
    <property type="molecule type" value="Genomic_DNA"/>
</dbReference>
<protein>
    <submittedName>
        <fullName evidence="1">Uncharacterized protein</fullName>
    </submittedName>
</protein>
<evidence type="ECO:0000313" key="1">
    <source>
        <dbReference type="EMBL" id="KAA8548732.1"/>
    </source>
</evidence>
<dbReference type="AlphaFoldDB" id="A0A5J5C497"/>
<reference evidence="1 2" key="1">
    <citation type="submission" date="2019-09" db="EMBL/GenBank/DDBJ databases">
        <title>A chromosome-level genome assembly of the Chinese tupelo Nyssa sinensis.</title>
        <authorList>
            <person name="Yang X."/>
            <person name="Kang M."/>
            <person name="Yang Y."/>
            <person name="Xiong H."/>
            <person name="Wang M."/>
            <person name="Zhang Z."/>
            <person name="Wang Z."/>
            <person name="Wu H."/>
            <person name="Ma T."/>
            <person name="Liu J."/>
            <person name="Xi Z."/>
        </authorList>
    </citation>
    <scope>NUCLEOTIDE SEQUENCE [LARGE SCALE GENOMIC DNA]</scope>
    <source>
        <strain evidence="1">J267</strain>
        <tissue evidence="1">Leaf</tissue>
    </source>
</reference>
<accession>A0A5J5C497</accession>
<evidence type="ECO:0000313" key="2">
    <source>
        <dbReference type="Proteomes" id="UP000325577"/>
    </source>
</evidence>
<organism evidence="1 2">
    <name type="scientific">Nyssa sinensis</name>
    <dbReference type="NCBI Taxonomy" id="561372"/>
    <lineage>
        <taxon>Eukaryota</taxon>
        <taxon>Viridiplantae</taxon>
        <taxon>Streptophyta</taxon>
        <taxon>Embryophyta</taxon>
        <taxon>Tracheophyta</taxon>
        <taxon>Spermatophyta</taxon>
        <taxon>Magnoliopsida</taxon>
        <taxon>eudicotyledons</taxon>
        <taxon>Gunneridae</taxon>
        <taxon>Pentapetalae</taxon>
        <taxon>asterids</taxon>
        <taxon>Cornales</taxon>
        <taxon>Nyssaceae</taxon>
        <taxon>Nyssa</taxon>
    </lineage>
</organism>
<dbReference type="OrthoDB" id="1506209at2759"/>
<keyword evidence="2" id="KW-1185">Reference proteome</keyword>
<dbReference type="Proteomes" id="UP000325577">
    <property type="component" value="Linkage Group LG0"/>
</dbReference>
<sequence length="100" mass="11199">MIEIVETLKWCSRKDDLKLAPTMAANDASLFGLPADSAWSVAVHAQAVDYTKSLGMQFSTVDLGMKQGSAWWLYDEEYVDDVYYLKCIIHLNACNTQTSV</sequence>